<protein>
    <submittedName>
        <fullName evidence="2">PRTRC system ThiF family protein</fullName>
    </submittedName>
</protein>
<proteinExistence type="predicted"/>
<accession>A0A5R9QL32</accession>
<gene>
    <name evidence="2" type="ORF">FAS41_30070</name>
</gene>
<evidence type="ECO:0000259" key="1">
    <source>
        <dbReference type="Pfam" id="PF00899"/>
    </source>
</evidence>
<dbReference type="NCBIfam" id="TIGR03736">
    <property type="entry name" value="PRTRC_ThiF"/>
    <property type="match status" value="1"/>
</dbReference>
<evidence type="ECO:0000313" key="2">
    <source>
        <dbReference type="EMBL" id="TLX69778.1"/>
    </source>
</evidence>
<dbReference type="Pfam" id="PF00899">
    <property type="entry name" value="ThiF"/>
    <property type="match status" value="1"/>
</dbReference>
<comment type="caution">
    <text evidence="2">The sequence shown here is derived from an EMBL/GenBank/DDBJ whole genome shotgun (WGS) entry which is preliminary data.</text>
</comment>
<dbReference type="Proteomes" id="UP000306635">
    <property type="component" value="Unassembled WGS sequence"/>
</dbReference>
<reference evidence="2 3" key="1">
    <citation type="submission" date="2019-04" db="EMBL/GenBank/DDBJ databases">
        <authorList>
            <person name="Li M."/>
        </authorList>
    </citation>
    <scope>NUCLEOTIDE SEQUENCE [LARGE SCALE GENOMIC DNA]</scope>
    <source>
        <strain evidence="2 3">LAM1902</strain>
    </source>
</reference>
<evidence type="ECO:0000313" key="3">
    <source>
        <dbReference type="Proteomes" id="UP000306635"/>
    </source>
</evidence>
<dbReference type="InterPro" id="IPR035985">
    <property type="entry name" value="Ubiquitin-activating_enz"/>
</dbReference>
<sequence>MSAAVAIKPAMTTFKAPNDWLSSPINIVVIGAGGNGSEVVDCLASFHHAIRSLGHPYGLKVTIIDDSVVREPNLVRQRFWTCDLGHFKAVSLANRYNLMLGMQWVGLPYRFPCVETEEAIAHAALIISAVDVPSARVAIGNLKAKAMWLDLGNDARHGQIVFGAIDAKLRKTFPNVLDAYPEIQTLPDDTSKSCSVAESLRSQDCLINRAVTTAGMTIVWELLRYGETSKHWLMVNLETGEQSAFPFPASA</sequence>
<dbReference type="EMBL" id="SWDV01000077">
    <property type="protein sequence ID" value="TLX69778.1"/>
    <property type="molecule type" value="Genomic_DNA"/>
</dbReference>
<dbReference type="GeneID" id="300409133"/>
<feature type="domain" description="THIF-type NAD/FAD binding fold" evidence="1">
    <location>
        <begin position="26"/>
        <end position="141"/>
    </location>
</feature>
<dbReference type="Gene3D" id="3.40.50.720">
    <property type="entry name" value="NAD(P)-binding Rossmann-like Domain"/>
    <property type="match status" value="1"/>
</dbReference>
<name>A0A5R9QL32_9PSED</name>
<dbReference type="AlphaFoldDB" id="A0A5R9QL32"/>
<keyword evidence="3" id="KW-1185">Reference proteome</keyword>
<dbReference type="InterPro" id="IPR022500">
    <property type="entry name" value="PRTRC_ThiF"/>
</dbReference>
<organism evidence="2 3">
    <name type="scientific">Pseudomonas nicosulfuronedens</name>
    <dbReference type="NCBI Taxonomy" id="2571105"/>
    <lineage>
        <taxon>Bacteria</taxon>
        <taxon>Pseudomonadati</taxon>
        <taxon>Pseudomonadota</taxon>
        <taxon>Gammaproteobacteria</taxon>
        <taxon>Pseudomonadales</taxon>
        <taxon>Pseudomonadaceae</taxon>
        <taxon>Pseudomonas</taxon>
    </lineage>
</organism>
<dbReference type="SUPFAM" id="SSF69572">
    <property type="entry name" value="Activating enzymes of the ubiquitin-like proteins"/>
    <property type="match status" value="1"/>
</dbReference>
<dbReference type="RefSeq" id="WP_138526915.1">
    <property type="nucleotide sequence ID" value="NZ_SWDV01000077.1"/>
</dbReference>
<dbReference type="GO" id="GO:0008641">
    <property type="term" value="F:ubiquitin-like modifier activating enzyme activity"/>
    <property type="evidence" value="ECO:0007669"/>
    <property type="project" value="InterPro"/>
</dbReference>
<dbReference type="OrthoDB" id="5298642at2"/>
<dbReference type="InterPro" id="IPR000594">
    <property type="entry name" value="ThiF_NAD_FAD-bd"/>
</dbReference>